<dbReference type="InterPro" id="IPR006195">
    <property type="entry name" value="aa-tRNA-synth_II"/>
</dbReference>
<evidence type="ECO:0000256" key="6">
    <source>
        <dbReference type="ARBA" id="ARBA00023146"/>
    </source>
</evidence>
<name>A0ABM1E3W5_PRICU</name>
<keyword evidence="6" id="KW-0030">Aminoacyl-tRNA synthetase</keyword>
<gene>
    <name evidence="11 12 13" type="primary">LOC106808615</name>
</gene>
<keyword evidence="3" id="KW-0436">Ligase</keyword>
<evidence type="ECO:0000256" key="7">
    <source>
        <dbReference type="ARBA" id="ARBA00031113"/>
    </source>
</evidence>
<dbReference type="InterPro" id="IPR002317">
    <property type="entry name" value="Ser-tRNA-ligase_type_1"/>
</dbReference>
<feature type="domain" description="Aminoacyl-transfer RNA synthetases class-II family profile" evidence="9">
    <location>
        <begin position="260"/>
        <end position="502"/>
    </location>
</feature>
<evidence type="ECO:0000259" key="9">
    <source>
        <dbReference type="PROSITE" id="PS50862"/>
    </source>
</evidence>
<dbReference type="SUPFAM" id="SSF55681">
    <property type="entry name" value="Class II aaRS and biotin synthetases"/>
    <property type="match status" value="1"/>
</dbReference>
<reference evidence="11 12" key="1">
    <citation type="submission" date="2025-05" db="UniProtKB">
        <authorList>
            <consortium name="RefSeq"/>
        </authorList>
    </citation>
    <scope>IDENTIFICATION</scope>
</reference>
<dbReference type="PROSITE" id="PS50862">
    <property type="entry name" value="AA_TRNA_LIGASE_II"/>
    <property type="match status" value="1"/>
</dbReference>
<dbReference type="PANTHER" id="PTHR11778">
    <property type="entry name" value="SERYL-TRNA SYNTHETASE"/>
    <property type="match status" value="1"/>
</dbReference>
<keyword evidence="10" id="KW-1185">Reference proteome</keyword>
<evidence type="ECO:0000256" key="8">
    <source>
        <dbReference type="SAM" id="MobiDB-lite"/>
    </source>
</evidence>
<evidence type="ECO:0000256" key="1">
    <source>
        <dbReference type="ARBA" id="ARBA00010728"/>
    </source>
</evidence>
<evidence type="ECO:0000256" key="5">
    <source>
        <dbReference type="ARBA" id="ARBA00022840"/>
    </source>
</evidence>
<dbReference type="RefSeq" id="XP_014666886.1">
    <property type="nucleotide sequence ID" value="XM_014811400.1"/>
</dbReference>
<evidence type="ECO:0000256" key="3">
    <source>
        <dbReference type="ARBA" id="ARBA00022598"/>
    </source>
</evidence>
<evidence type="ECO:0000313" key="11">
    <source>
        <dbReference type="RefSeq" id="XP_014666884.1"/>
    </source>
</evidence>
<proteinExistence type="inferred from homology"/>
<evidence type="ECO:0000313" key="12">
    <source>
        <dbReference type="RefSeq" id="XP_014666886.1"/>
    </source>
</evidence>
<evidence type="ECO:0000313" key="10">
    <source>
        <dbReference type="Proteomes" id="UP000695022"/>
    </source>
</evidence>
<accession>A0ABM1E3W5</accession>
<protein>
    <recommendedName>
        <fullName evidence="2">serine--tRNA ligase</fullName>
        <ecNumber evidence="2">6.1.1.11</ecNumber>
    </recommendedName>
    <alternativeName>
        <fullName evidence="7">Seryl-tRNA synthetase</fullName>
    </alternativeName>
</protein>
<dbReference type="Pfam" id="PF00587">
    <property type="entry name" value="tRNA-synt_2b"/>
    <property type="match status" value="1"/>
</dbReference>
<dbReference type="NCBIfam" id="TIGR00414">
    <property type="entry name" value="serS"/>
    <property type="match status" value="1"/>
</dbReference>
<keyword evidence="5" id="KW-0067">ATP-binding</keyword>
<feature type="region of interest" description="Disordered" evidence="8">
    <location>
        <begin position="45"/>
        <end position="64"/>
    </location>
</feature>
<dbReference type="GeneID" id="106808615"/>
<dbReference type="Gene3D" id="3.30.930.10">
    <property type="entry name" value="Bira Bifunctional Protein, Domain 2"/>
    <property type="match status" value="1"/>
</dbReference>
<evidence type="ECO:0000256" key="2">
    <source>
        <dbReference type="ARBA" id="ARBA00012840"/>
    </source>
</evidence>
<dbReference type="InterPro" id="IPR002314">
    <property type="entry name" value="aa-tRNA-synt_IIb"/>
</dbReference>
<dbReference type="PRINTS" id="PR00981">
    <property type="entry name" value="TRNASYNTHSER"/>
</dbReference>
<dbReference type="InterPro" id="IPR045864">
    <property type="entry name" value="aa-tRNA-synth_II/BPL/LPL"/>
</dbReference>
<evidence type="ECO:0000313" key="13">
    <source>
        <dbReference type="RefSeq" id="XP_014666887.1"/>
    </source>
</evidence>
<dbReference type="RefSeq" id="XP_014666884.1">
    <property type="nucleotide sequence ID" value="XM_014811398.1"/>
</dbReference>
<evidence type="ECO:0000256" key="4">
    <source>
        <dbReference type="ARBA" id="ARBA00022741"/>
    </source>
</evidence>
<comment type="similarity">
    <text evidence="1">Belongs to the class-II aminoacyl-tRNA synthetase family. Type-1 seryl-tRNA synthetase subfamily.</text>
</comment>
<keyword evidence="4" id="KW-0547">Nucleotide-binding</keyword>
<dbReference type="RefSeq" id="XP_014666887.1">
    <property type="nucleotide sequence ID" value="XM_014811401.1"/>
</dbReference>
<dbReference type="EC" id="6.1.1.11" evidence="2"/>
<organism evidence="10 12">
    <name type="scientific">Priapulus caudatus</name>
    <name type="common">Priapulid worm</name>
    <dbReference type="NCBI Taxonomy" id="37621"/>
    <lineage>
        <taxon>Eukaryota</taxon>
        <taxon>Metazoa</taxon>
        <taxon>Ecdysozoa</taxon>
        <taxon>Scalidophora</taxon>
        <taxon>Priapulida</taxon>
        <taxon>Priapulimorpha</taxon>
        <taxon>Priapulimorphida</taxon>
        <taxon>Priapulidae</taxon>
        <taxon>Priapulus</taxon>
    </lineage>
</organism>
<dbReference type="Proteomes" id="UP000695022">
    <property type="component" value="Unplaced"/>
</dbReference>
<sequence>MANLCQISGMGNFSFIMNIRKLWNANCRMFVMDCSQKQCEKGLGPNNSTVNAQHTRGRSRSNQPLFTDTELLGSNSCAYGQHKPKHYVSLCNETYYDDEEVWACRKKNGVLLDPPDIDIEYLCEPSNLEEIERNIIARKGIGNITLLQQLYEEIQQLGEKMVKSLMTQDSRESTEKRMNELTEKFNKEALVIPNRTHPDVVLSEDAMPRIVETCGVKPTFAFQPKTLEQLAKDLDGLRMDNLGNLTGPRTYYLKNSFAEMESALTRFTVDHLKSKGYVLMSVPDLLHPQVIDACGMPVTGDRSQVYHIDKNRHGRDLALSGTAEMALAGYHANRSFPLYSLPRQLQAVSRCFRAEVSHSLNEKGLYRVHQFTKVEMFGVTAAEAGDESEKLLDEMLSIQKQLYKTLGLHFVVLDMPSHELGAAAYRKYDIEAWMPGRGCFGEVSSTSNCTDYQSRRLHVRYSVPSGEQVYVHTVNGTACAVPRMLIAIIETYQQEDGSVRIPEALQSYMRGQTVMAKPAKRVDMRWLKYRSQH</sequence>